<proteinExistence type="inferred from homology"/>
<dbReference type="HAMAP" id="MF_01468">
    <property type="entry name" value="RNase_Mini_III"/>
    <property type="match status" value="1"/>
</dbReference>
<evidence type="ECO:0000256" key="3">
    <source>
        <dbReference type="ARBA" id="ARBA00022801"/>
    </source>
</evidence>
<comment type="subunit">
    <text evidence="4">Homodimer.</text>
</comment>
<dbReference type="AlphaFoldDB" id="M2Q2F1"/>
<comment type="similarity">
    <text evidence="4">Belongs to the MrnC RNase family.</text>
</comment>
<feature type="active site" evidence="4">
    <location>
        <position position="16"/>
    </location>
</feature>
<keyword evidence="4" id="KW-0698">rRNA processing</keyword>
<dbReference type="GO" id="GO:0004525">
    <property type="term" value="F:ribonuclease III activity"/>
    <property type="evidence" value="ECO:0007669"/>
    <property type="project" value="InterPro"/>
</dbReference>
<comment type="function">
    <text evidence="4">Involved in correct processing of both the 5' and 3' ends of 23S rRNA precursor. Processes 30S rRNA precursor transcript even in absence of ribonuclease 3 (Rnc); Rnc processes 30S rRNA into smaller rRNA precursors.</text>
</comment>
<keyword evidence="3 4" id="KW-0378">Hydrolase</keyword>
<dbReference type="eggNOG" id="COG1939">
    <property type="taxonomic scope" value="Bacteria"/>
</dbReference>
<comment type="cofactor">
    <cofactor evidence="4">
        <name>Mg(2+)</name>
        <dbReference type="ChEBI" id="CHEBI:18420"/>
    </cofactor>
</comment>
<keyword evidence="1 4" id="KW-0540">Nuclease</keyword>
<dbReference type="EMBL" id="AGEJ01000021">
    <property type="protein sequence ID" value="EMD16446.1"/>
    <property type="molecule type" value="Genomic_DNA"/>
</dbReference>
<dbReference type="GO" id="GO:0019843">
    <property type="term" value="F:rRNA binding"/>
    <property type="evidence" value="ECO:0007669"/>
    <property type="project" value="UniProtKB-UniRule"/>
</dbReference>
<dbReference type="InterPro" id="IPR008226">
    <property type="entry name" value="Mini3_fam"/>
</dbReference>
<keyword evidence="4" id="KW-0963">Cytoplasm</keyword>
<dbReference type="RefSeq" id="WP_004803386.1">
    <property type="nucleotide sequence ID" value="NZ_AUGJ01000013.1"/>
</dbReference>
<keyword evidence="2 4" id="KW-0255">Endonuclease</keyword>
<dbReference type="CDD" id="cd00593">
    <property type="entry name" value="RIBOc"/>
    <property type="match status" value="1"/>
</dbReference>
<dbReference type="STRING" id="999415.HMPREF9943_01372"/>
<evidence type="ECO:0000313" key="6">
    <source>
        <dbReference type="EMBL" id="EMD16446.1"/>
    </source>
</evidence>
<protein>
    <recommendedName>
        <fullName evidence="4">Mini-ribonuclease 3</fullName>
        <shortName evidence="4">Mini-3</shortName>
        <shortName evidence="4">Mini-RNase 3</shortName>
        <ecNumber evidence="4">3.1.26.-</ecNumber>
    </recommendedName>
    <alternativeName>
        <fullName evidence="4">Mini-RNase III</fullName>
        <shortName evidence="4">Mini-III</shortName>
    </alternativeName>
</protein>
<dbReference type="PIRSF" id="PIRSF005520">
    <property type="entry name" value="UCP005520"/>
    <property type="match status" value="1"/>
</dbReference>
<dbReference type="GO" id="GO:0005737">
    <property type="term" value="C:cytoplasm"/>
    <property type="evidence" value="ECO:0007669"/>
    <property type="project" value="UniProtKB-SubCell"/>
</dbReference>
<dbReference type="Gene3D" id="1.10.1520.10">
    <property type="entry name" value="Ribonuclease III domain"/>
    <property type="match status" value="1"/>
</dbReference>
<name>M2Q2F1_9FIRM</name>
<dbReference type="PROSITE" id="PS50142">
    <property type="entry name" value="RNASE_3_2"/>
    <property type="match status" value="1"/>
</dbReference>
<dbReference type="PATRIC" id="fig|999415.3.peg.1394"/>
<keyword evidence="7" id="KW-1185">Reference proteome</keyword>
<organism evidence="6 7">
    <name type="scientific">Eggerthia catenaformis OT 569 = DSM 20559</name>
    <dbReference type="NCBI Taxonomy" id="999415"/>
    <lineage>
        <taxon>Bacteria</taxon>
        <taxon>Bacillati</taxon>
        <taxon>Bacillota</taxon>
        <taxon>Erysipelotrichia</taxon>
        <taxon>Erysipelotrichales</taxon>
        <taxon>Coprobacillaceae</taxon>
        <taxon>Eggerthia</taxon>
    </lineage>
</organism>
<evidence type="ECO:0000259" key="5">
    <source>
        <dbReference type="PROSITE" id="PS50142"/>
    </source>
</evidence>
<dbReference type="InterPro" id="IPR000999">
    <property type="entry name" value="RNase_III_dom"/>
</dbReference>
<dbReference type="Proteomes" id="UP000011758">
    <property type="component" value="Unassembled WGS sequence"/>
</dbReference>
<dbReference type="EC" id="3.1.26.-" evidence="4"/>
<dbReference type="GO" id="GO:0006364">
    <property type="term" value="P:rRNA processing"/>
    <property type="evidence" value="ECO:0007669"/>
    <property type="project" value="UniProtKB-UniRule"/>
</dbReference>
<evidence type="ECO:0000256" key="1">
    <source>
        <dbReference type="ARBA" id="ARBA00022722"/>
    </source>
</evidence>
<evidence type="ECO:0000256" key="4">
    <source>
        <dbReference type="HAMAP-Rule" id="MF_01468"/>
    </source>
</evidence>
<evidence type="ECO:0000256" key="2">
    <source>
        <dbReference type="ARBA" id="ARBA00022759"/>
    </source>
</evidence>
<keyword evidence="4" id="KW-0690">Ribosome biogenesis</keyword>
<keyword evidence="4" id="KW-0694">RNA-binding</keyword>
<dbReference type="OrthoDB" id="46571at2"/>
<evidence type="ECO:0000313" key="7">
    <source>
        <dbReference type="Proteomes" id="UP000011758"/>
    </source>
</evidence>
<feature type="domain" description="RNase III" evidence="5">
    <location>
        <begin position="11"/>
        <end position="108"/>
    </location>
</feature>
<keyword evidence="4" id="KW-0460">Magnesium</keyword>
<comment type="subcellular location">
    <subcellularLocation>
        <location evidence="4">Cytoplasm</location>
    </subcellularLocation>
</comment>
<dbReference type="SUPFAM" id="SSF69065">
    <property type="entry name" value="RNase III domain-like"/>
    <property type="match status" value="1"/>
</dbReference>
<dbReference type="PANTHER" id="PTHR34276">
    <property type="entry name" value="MINI-RIBONUCLEASE 3"/>
    <property type="match status" value="1"/>
</dbReference>
<dbReference type="InterPro" id="IPR036389">
    <property type="entry name" value="RNase_III_sf"/>
</dbReference>
<comment type="caution">
    <text evidence="6">The sequence shown here is derived from an EMBL/GenBank/DDBJ whole genome shotgun (WGS) entry which is preliminary data.</text>
</comment>
<accession>M2Q2F1</accession>
<reference evidence="6 7" key="1">
    <citation type="submission" date="2013-02" db="EMBL/GenBank/DDBJ databases">
        <title>The Genome Sequence of Lactobacillus catenaformis F0143.</title>
        <authorList>
            <consortium name="The Broad Institute Genome Sequencing Platform"/>
            <person name="Earl A."/>
            <person name="Ward D."/>
            <person name="Feldgarden M."/>
            <person name="Gevers D."/>
            <person name="Izard J."/>
            <person name="Blanton J.M."/>
            <person name="Mathney J."/>
            <person name="Dewhirst F.E."/>
            <person name="Young S.K."/>
            <person name="Zeng Q."/>
            <person name="Gargeya S."/>
            <person name="Fitzgerald M."/>
            <person name="Haas B."/>
            <person name="Abouelleil A."/>
            <person name="Alvarado L."/>
            <person name="Arachchi H.M."/>
            <person name="Berlin A."/>
            <person name="Chapman S.B."/>
            <person name="Gearin G."/>
            <person name="Goldberg J."/>
            <person name="Griggs A."/>
            <person name="Gujja S."/>
            <person name="Hansen M."/>
            <person name="Heiman D."/>
            <person name="Howarth C."/>
            <person name="Larimer J."/>
            <person name="Lui A."/>
            <person name="MacDonald P.J.P."/>
            <person name="McCowen C."/>
            <person name="Montmayeur A."/>
            <person name="Murphy C."/>
            <person name="Neiman D."/>
            <person name="Pearson M."/>
            <person name="Priest M."/>
            <person name="Roberts A."/>
            <person name="Saif S."/>
            <person name="Shea T."/>
            <person name="Sisk P."/>
            <person name="Stolte C."/>
            <person name="Sykes S."/>
            <person name="Wortman J."/>
            <person name="Nusbaum C."/>
            <person name="Birren B."/>
        </authorList>
    </citation>
    <scope>NUCLEOTIDE SEQUENCE [LARGE SCALE GENOMIC DNA]</scope>
    <source>
        <strain evidence="6 7">OT 569</strain>
    </source>
</reference>
<gene>
    <name evidence="4" type="primary">mrnC</name>
    <name evidence="6" type="ORF">HMPREF9943_01372</name>
</gene>
<dbReference type="PANTHER" id="PTHR34276:SF1">
    <property type="entry name" value="MINI-RIBONUCLEASE 3"/>
    <property type="match status" value="1"/>
</dbReference>
<dbReference type="Pfam" id="PF00636">
    <property type="entry name" value="Ribonuclease_3"/>
    <property type="match status" value="1"/>
</dbReference>
<sequence>MKPELMNALTLAYLGDAVFEVYVREYLILEKNIQNSHALQKASVSYVSADAQALFIKKTLAQGFLTEREIDVYRRGRNTKTRRIKNVINHNHSSGFEALIGTLYLENNKTRIKEIFEKYKEIIEKDEI</sequence>
<keyword evidence="4" id="KW-0699">rRNA-binding</keyword>